<evidence type="ECO:0000313" key="2">
    <source>
        <dbReference type="Proteomes" id="UP000739538"/>
    </source>
</evidence>
<evidence type="ECO:0008006" key="3">
    <source>
        <dbReference type="Google" id="ProtNLM"/>
    </source>
</evidence>
<evidence type="ECO:0000313" key="1">
    <source>
        <dbReference type="EMBL" id="MCA9756328.1"/>
    </source>
</evidence>
<dbReference type="EMBL" id="JAGQHS010000049">
    <property type="protein sequence ID" value="MCA9756328.1"/>
    <property type="molecule type" value="Genomic_DNA"/>
</dbReference>
<proteinExistence type="predicted"/>
<dbReference type="Proteomes" id="UP000739538">
    <property type="component" value="Unassembled WGS sequence"/>
</dbReference>
<dbReference type="AlphaFoldDB" id="A0A956NCA9"/>
<reference evidence="1" key="2">
    <citation type="journal article" date="2021" name="Microbiome">
        <title>Successional dynamics and alternative stable states in a saline activated sludge microbial community over 9 years.</title>
        <authorList>
            <person name="Wang Y."/>
            <person name="Ye J."/>
            <person name="Ju F."/>
            <person name="Liu L."/>
            <person name="Boyd J.A."/>
            <person name="Deng Y."/>
            <person name="Parks D.H."/>
            <person name="Jiang X."/>
            <person name="Yin X."/>
            <person name="Woodcroft B.J."/>
            <person name="Tyson G.W."/>
            <person name="Hugenholtz P."/>
            <person name="Polz M.F."/>
            <person name="Zhang T."/>
        </authorList>
    </citation>
    <scope>NUCLEOTIDE SEQUENCE</scope>
    <source>
        <strain evidence="1">HKST-UBA02</strain>
    </source>
</reference>
<name>A0A956NCA9_UNCEI</name>
<protein>
    <recommendedName>
        <fullName evidence="3">Porin</fullName>
    </recommendedName>
</protein>
<accession>A0A956NCA9</accession>
<reference evidence="1" key="1">
    <citation type="submission" date="2020-04" db="EMBL/GenBank/DDBJ databases">
        <authorList>
            <person name="Zhang T."/>
        </authorList>
    </citation>
    <scope>NUCLEOTIDE SEQUENCE</scope>
    <source>
        <strain evidence="1">HKST-UBA02</strain>
    </source>
</reference>
<comment type="caution">
    <text evidence="1">The sequence shown here is derived from an EMBL/GenBank/DDBJ whole genome shotgun (WGS) entry which is preliminary data.</text>
</comment>
<sequence>MNKPNHSSSSWEGGSAVRGALSLGVAGIAFAALATSFTADVATAQVEIHGFVEGGTGVRLVDQPDVPGGADRSYLPAAWSGTKDFTLRETRVQLKGDLYGDVGEAHFVTDLLADQAAGSGSEIVIREGYVKFNAFQDKLEARVGRQPTTWGTGDLLFINDLFPKDYVSFFTGRDDQYLKGPSDAIRLGVFGLPVALDVVYTPEFTPDNLPTGERLVFWAPALVPVSRPSQDLENGELAVRISRYLGGFNLAGYVYRGFWKQPNAMMVTVEGVPTGFYHPELRVYGASARGGFQGGVAWVEGGYYDSSEDPDGILPTVPNSELRAMAGYERQWWSDFTGGAQVYWEGVQDFVENPMDPKEENRVLLTLRLMQMLKYQTVKLNAFTFYSPTDEDAYVRLGVTYDYTDQLQLNVGANLFSGSDNRTLFGMNEDNSNVFGRVRFSF</sequence>
<organism evidence="1 2">
    <name type="scientific">Eiseniibacteriota bacterium</name>
    <dbReference type="NCBI Taxonomy" id="2212470"/>
    <lineage>
        <taxon>Bacteria</taxon>
        <taxon>Candidatus Eiseniibacteriota</taxon>
    </lineage>
</organism>
<gene>
    <name evidence="1" type="ORF">KDA27_11050</name>
</gene>